<comment type="caution">
    <text evidence="2">The sequence shown here is derived from an EMBL/GenBank/DDBJ whole genome shotgun (WGS) entry which is preliminary data.</text>
</comment>
<dbReference type="InterPro" id="IPR018580">
    <property type="entry name" value="Uncharacterised_YfhO"/>
</dbReference>
<evidence type="ECO:0000256" key="1">
    <source>
        <dbReference type="SAM" id="Phobius"/>
    </source>
</evidence>
<feature type="transmembrane region" description="Helical" evidence="1">
    <location>
        <begin position="279"/>
        <end position="295"/>
    </location>
</feature>
<reference evidence="2 3" key="2">
    <citation type="submission" date="2009-02" db="EMBL/GenBank/DDBJ databases">
        <title>Draft genome sequence of Holdemania filiformis DSM 12042.</title>
        <authorList>
            <person name="Sudarsanam P."/>
            <person name="Ley R."/>
            <person name="Guruge J."/>
            <person name="Turnbaugh P.J."/>
            <person name="Mahowald M."/>
            <person name="Liep D."/>
            <person name="Gordon J."/>
        </authorList>
    </citation>
    <scope>NUCLEOTIDE SEQUENCE [LARGE SCALE GENOMIC DNA]</scope>
    <source>
        <strain evidence="2 3">DSM 12042</strain>
    </source>
</reference>
<gene>
    <name evidence="2" type="ORF">HOLDEFILI_02798</name>
</gene>
<evidence type="ECO:0000313" key="2">
    <source>
        <dbReference type="EMBL" id="EEF67066.1"/>
    </source>
</evidence>
<dbReference type="HOGENOM" id="CLU_008413_2_0_9"/>
<dbReference type="PANTHER" id="PTHR38454">
    <property type="entry name" value="INTEGRAL MEMBRANE PROTEIN-RELATED"/>
    <property type="match status" value="1"/>
</dbReference>
<dbReference type="PROSITE" id="PS51257">
    <property type="entry name" value="PROKAR_LIPOPROTEIN"/>
    <property type="match status" value="1"/>
</dbReference>
<feature type="transmembrane region" description="Helical" evidence="1">
    <location>
        <begin position="115"/>
        <end position="133"/>
    </location>
</feature>
<proteinExistence type="predicted"/>
<dbReference type="AlphaFoldDB" id="B9YAE1"/>
<dbReference type="OrthoDB" id="9815466at2"/>
<feature type="transmembrane region" description="Helical" evidence="1">
    <location>
        <begin position="191"/>
        <end position="219"/>
    </location>
</feature>
<evidence type="ECO:0008006" key="4">
    <source>
        <dbReference type="Google" id="ProtNLM"/>
    </source>
</evidence>
<keyword evidence="1" id="KW-0472">Membrane</keyword>
<dbReference type="EMBL" id="ACCF01000177">
    <property type="protein sequence ID" value="EEF67066.1"/>
    <property type="molecule type" value="Genomic_DNA"/>
</dbReference>
<feature type="transmembrane region" description="Helical" evidence="1">
    <location>
        <begin position="396"/>
        <end position="415"/>
    </location>
</feature>
<dbReference type="eggNOG" id="COG4485">
    <property type="taxonomic scope" value="Bacteria"/>
</dbReference>
<feature type="transmembrane region" description="Helical" evidence="1">
    <location>
        <begin position="747"/>
        <end position="765"/>
    </location>
</feature>
<dbReference type="Proteomes" id="UP000005950">
    <property type="component" value="Unassembled WGS sequence"/>
</dbReference>
<dbReference type="Pfam" id="PF09586">
    <property type="entry name" value="YfhO"/>
    <property type="match status" value="2"/>
</dbReference>
<keyword evidence="1" id="KW-0812">Transmembrane</keyword>
<sequence length="776" mass="89854">MNQYQWRNFMLKRYKYPFLLAGSVALICGCMFLPNLLAHIPVTYGTDLKPEQLFFNMEFTNLMNQFFKTGTLPFYSWSMFLGTNFFSSQTFYIMGDPFTWASLLFQGLNFFDRTLLLEILKFFVSAFSMFALLRTMKISSKISLFGGLCYAFSGWAIFFSGQLMFHSFYCLVPLYFCGIEKYLASGKKIQFLLMTAILLISHWYFFYTLSFLTPFYYIYRYSLIKQNFKYFVSDTLKLIGVYFVGVMIAGVILVPTICYMSGNNRIGFNTDLIFQDPQVYLHFLASMFVPNYQYIYGVNVFETDWHVTREICIWAGSLTALLMCQMMWIKDRVFKKRTLLFYGAILILAIMPMGDAALHGFSDPSFRWTFLLTLFNILTASWMLENYEQIDSTKIIGMAIIAAVICIGIIPLAGFVEGKSQMLFRNYLPQILLFSSFGFLIFIEGLLLKRRAINLLIIITVLEFSLSGGLHYLNKMDRSERGSYSFVQQVTHVLQDKDQDLNNYLNYLDSDNYSQYYRIFVPYDSLYWSYSHNMSVAYQLNGLMIYDSTYSPSINKLAELNPDIKAYNSGMMLNIEDPSLMTFLNVKYALVLEEDELPQGVQWNLIQNDYRGNIRIYENLDYRALGTTYSSILTYDEFIENGESIQILNDHILCDPKDYHEIKDFLSDSDSVNLEEISYGGNQLTGKIKTSSDTFMIITLPYDDGWKILVNGKEVKKYNVNGGFIGIALNKGESHLEMYFVPEGFKLGMTISAFGCILAVVLFGLERKKKHEYKEK</sequence>
<protein>
    <recommendedName>
        <fullName evidence="4">Bacterial membrane protein YfhO</fullName>
    </recommendedName>
</protein>
<reference evidence="2 3" key="1">
    <citation type="submission" date="2008-12" db="EMBL/GenBank/DDBJ databases">
        <authorList>
            <person name="Fulton L."/>
            <person name="Clifton S."/>
            <person name="Fulton B."/>
            <person name="Xu J."/>
            <person name="Minx P."/>
            <person name="Pepin K.H."/>
            <person name="Johnson M."/>
            <person name="Bhonagiri V."/>
            <person name="Nash W.E."/>
            <person name="Mardis E.R."/>
            <person name="Wilson R.K."/>
        </authorList>
    </citation>
    <scope>NUCLEOTIDE SEQUENCE [LARGE SCALE GENOMIC DNA]</scope>
    <source>
        <strain evidence="2 3">DSM 12042</strain>
    </source>
</reference>
<feature type="transmembrane region" description="Helical" evidence="1">
    <location>
        <begin position="365"/>
        <end position="384"/>
    </location>
</feature>
<accession>B9YAE1</accession>
<feature type="transmembrane region" description="Helical" evidence="1">
    <location>
        <begin position="153"/>
        <end position="179"/>
    </location>
</feature>
<organism evidence="2 3">
    <name type="scientific">Holdemania filiformis DSM 12042</name>
    <dbReference type="NCBI Taxonomy" id="545696"/>
    <lineage>
        <taxon>Bacteria</taxon>
        <taxon>Bacillati</taxon>
        <taxon>Bacillota</taxon>
        <taxon>Erysipelotrichia</taxon>
        <taxon>Erysipelotrichales</taxon>
        <taxon>Erysipelotrichaceae</taxon>
        <taxon>Holdemania</taxon>
    </lineage>
</organism>
<dbReference type="PANTHER" id="PTHR38454:SF1">
    <property type="entry name" value="INTEGRAL MEMBRANE PROTEIN"/>
    <property type="match status" value="1"/>
</dbReference>
<feature type="transmembrane region" description="Helical" evidence="1">
    <location>
        <begin position="239"/>
        <end position="259"/>
    </location>
</feature>
<name>B9YAE1_9FIRM</name>
<keyword evidence="1" id="KW-1133">Transmembrane helix</keyword>
<dbReference type="STRING" id="545696.HOLDEFILI_02798"/>
<evidence type="ECO:0000313" key="3">
    <source>
        <dbReference type="Proteomes" id="UP000005950"/>
    </source>
</evidence>
<feature type="transmembrane region" description="Helical" evidence="1">
    <location>
        <begin position="427"/>
        <end position="448"/>
    </location>
</feature>
<feature type="transmembrane region" description="Helical" evidence="1">
    <location>
        <begin position="340"/>
        <end position="359"/>
    </location>
</feature>
<feature type="transmembrane region" description="Helical" evidence="1">
    <location>
        <begin position="455"/>
        <end position="473"/>
    </location>
</feature>